<feature type="compositionally biased region" description="Low complexity" evidence="1">
    <location>
        <begin position="68"/>
        <end position="81"/>
    </location>
</feature>
<dbReference type="Proteomes" id="UP000498740">
    <property type="component" value="Unassembled WGS sequence"/>
</dbReference>
<evidence type="ECO:0000313" key="2">
    <source>
        <dbReference type="EMBL" id="GFN04829.1"/>
    </source>
</evidence>
<name>A0A7J0CQZ9_STRMI</name>
<reference evidence="2 3" key="1">
    <citation type="submission" date="2020-05" db="EMBL/GenBank/DDBJ databases">
        <title>Whole genome shotgun sequence of Streptomyces microflavus NBRC 13062.</title>
        <authorList>
            <person name="Komaki H."/>
            <person name="Tamura T."/>
        </authorList>
    </citation>
    <scope>NUCLEOTIDE SEQUENCE [LARGE SCALE GENOMIC DNA]</scope>
    <source>
        <strain evidence="2 3">NBRC 13062</strain>
    </source>
</reference>
<sequence>MPDQLAAERGGEQHLVVTGETGDGGTVGGLHDGERGAGPLDLAGRGGQELPGGDRLQAEHGGDGAGVSRWRTASSSASRCSGVVPAASGQASVESSRLRASAAGDSAGAGVVASSGVGGASPGPAGGALRGPYPWPARGACGGPGGRACAR</sequence>
<proteinExistence type="predicted"/>
<dbReference type="EMBL" id="BLWD01000001">
    <property type="protein sequence ID" value="GFN04829.1"/>
    <property type="molecule type" value="Genomic_DNA"/>
</dbReference>
<evidence type="ECO:0000256" key="1">
    <source>
        <dbReference type="SAM" id="MobiDB-lite"/>
    </source>
</evidence>
<organism evidence="2 3">
    <name type="scientific">Streptomyces microflavus</name>
    <name type="common">Streptomyces lipmanii</name>
    <dbReference type="NCBI Taxonomy" id="1919"/>
    <lineage>
        <taxon>Bacteria</taxon>
        <taxon>Bacillati</taxon>
        <taxon>Actinomycetota</taxon>
        <taxon>Actinomycetes</taxon>
        <taxon>Kitasatosporales</taxon>
        <taxon>Streptomycetaceae</taxon>
        <taxon>Streptomyces</taxon>
    </lineage>
</organism>
<gene>
    <name evidence="2" type="ORF">Smic_33850</name>
</gene>
<protein>
    <submittedName>
        <fullName evidence="2">Uncharacterized protein</fullName>
    </submittedName>
</protein>
<accession>A0A7J0CQZ9</accession>
<feature type="region of interest" description="Disordered" evidence="1">
    <location>
        <begin position="1"/>
        <end position="93"/>
    </location>
</feature>
<feature type="compositionally biased region" description="Gly residues" evidence="1">
    <location>
        <begin position="21"/>
        <end position="30"/>
    </location>
</feature>
<comment type="caution">
    <text evidence="2">The sequence shown here is derived from an EMBL/GenBank/DDBJ whole genome shotgun (WGS) entry which is preliminary data.</text>
</comment>
<dbReference type="AlphaFoldDB" id="A0A7J0CQZ9"/>
<evidence type="ECO:0000313" key="3">
    <source>
        <dbReference type="Proteomes" id="UP000498740"/>
    </source>
</evidence>